<feature type="domain" description="DNA ligase OB-like" evidence="6">
    <location>
        <begin position="215"/>
        <end position="280"/>
    </location>
</feature>
<dbReference type="Gene3D" id="2.40.50.140">
    <property type="entry name" value="Nucleic acid-binding proteins"/>
    <property type="match status" value="1"/>
</dbReference>
<dbReference type="PANTHER" id="PTHR47810:SF1">
    <property type="entry name" value="DNA LIGASE B"/>
    <property type="match status" value="1"/>
</dbReference>
<dbReference type="Proteomes" id="UP000295414">
    <property type="component" value="Unassembled WGS sequence"/>
</dbReference>
<keyword evidence="4" id="KW-0234">DNA repair</keyword>
<gene>
    <name evidence="7" type="ORF">EDC34_11333</name>
</gene>
<comment type="caution">
    <text evidence="7">The sequence shown here is derived from an EMBL/GenBank/DDBJ whole genome shotgun (WGS) entry which is preliminary data.</text>
</comment>
<evidence type="ECO:0000256" key="4">
    <source>
        <dbReference type="ARBA" id="ARBA00023204"/>
    </source>
</evidence>
<dbReference type="GO" id="GO:0016874">
    <property type="term" value="F:ligase activity"/>
    <property type="evidence" value="ECO:0007669"/>
    <property type="project" value="UniProtKB-KW"/>
</dbReference>
<dbReference type="SUPFAM" id="SSF56091">
    <property type="entry name" value="DNA ligase/mRNA capping enzyme, catalytic domain"/>
    <property type="match status" value="1"/>
</dbReference>
<organism evidence="7 8">
    <name type="scientific">Thermomonas haemolytica</name>
    <dbReference type="NCBI Taxonomy" id="141949"/>
    <lineage>
        <taxon>Bacteria</taxon>
        <taxon>Pseudomonadati</taxon>
        <taxon>Pseudomonadota</taxon>
        <taxon>Gammaproteobacteria</taxon>
        <taxon>Lysobacterales</taxon>
        <taxon>Lysobacteraceae</taxon>
        <taxon>Thermomonas</taxon>
    </lineage>
</organism>
<dbReference type="Gene3D" id="3.30.1490.70">
    <property type="match status" value="1"/>
</dbReference>
<evidence type="ECO:0000313" key="7">
    <source>
        <dbReference type="EMBL" id="TCT20074.1"/>
    </source>
</evidence>
<evidence type="ECO:0000256" key="5">
    <source>
        <dbReference type="SAM" id="SignalP"/>
    </source>
</evidence>
<dbReference type="CDD" id="cd07896">
    <property type="entry name" value="Adenylation_kDNA_ligase_like"/>
    <property type="match status" value="1"/>
</dbReference>
<dbReference type="AlphaFoldDB" id="A0A4R3MUQ9"/>
<dbReference type="CDD" id="cd08041">
    <property type="entry name" value="OBF_kDNA_ligase_like"/>
    <property type="match status" value="1"/>
</dbReference>
<dbReference type="Pfam" id="PF14743">
    <property type="entry name" value="DNA_ligase_OB_2"/>
    <property type="match status" value="1"/>
</dbReference>
<keyword evidence="2" id="KW-0235">DNA replication</keyword>
<dbReference type="SUPFAM" id="SSF50249">
    <property type="entry name" value="Nucleic acid-binding proteins"/>
    <property type="match status" value="1"/>
</dbReference>
<feature type="signal peptide" evidence="5">
    <location>
        <begin position="1"/>
        <end position="24"/>
    </location>
</feature>
<dbReference type="InterPro" id="IPR050326">
    <property type="entry name" value="NAD_dep_DNA_ligaseB"/>
</dbReference>
<dbReference type="GO" id="GO:0006281">
    <property type="term" value="P:DNA repair"/>
    <property type="evidence" value="ECO:0007669"/>
    <property type="project" value="UniProtKB-KW"/>
</dbReference>
<proteinExistence type="predicted"/>
<name>A0A4R3MUQ9_9GAMM</name>
<dbReference type="InterPro" id="IPR029319">
    <property type="entry name" value="DNA_ligase_OB"/>
</dbReference>
<protein>
    <submittedName>
        <fullName evidence="7">DNA ligase-1</fullName>
    </submittedName>
</protein>
<keyword evidence="8" id="KW-1185">Reference proteome</keyword>
<dbReference type="GO" id="GO:0006260">
    <property type="term" value="P:DNA replication"/>
    <property type="evidence" value="ECO:0007669"/>
    <property type="project" value="UniProtKB-KW"/>
</dbReference>
<evidence type="ECO:0000256" key="2">
    <source>
        <dbReference type="ARBA" id="ARBA00022705"/>
    </source>
</evidence>
<keyword evidence="5" id="KW-0732">Signal</keyword>
<evidence type="ECO:0000313" key="8">
    <source>
        <dbReference type="Proteomes" id="UP000295414"/>
    </source>
</evidence>
<dbReference type="PROSITE" id="PS51257">
    <property type="entry name" value="PROKAR_LIPOPROTEIN"/>
    <property type="match status" value="1"/>
</dbReference>
<dbReference type="PANTHER" id="PTHR47810">
    <property type="entry name" value="DNA LIGASE"/>
    <property type="match status" value="1"/>
</dbReference>
<evidence type="ECO:0000259" key="6">
    <source>
        <dbReference type="Pfam" id="PF14743"/>
    </source>
</evidence>
<dbReference type="Gene3D" id="3.30.470.30">
    <property type="entry name" value="DNA ligase/mRNA capping enzyme"/>
    <property type="match status" value="1"/>
</dbReference>
<keyword evidence="1 7" id="KW-0436">Ligase</keyword>
<dbReference type="RefSeq" id="WP_114961065.1">
    <property type="nucleotide sequence ID" value="NZ_MSZW01000015.1"/>
</dbReference>
<feature type="chain" id="PRO_5020470009" evidence="5">
    <location>
        <begin position="25"/>
        <end position="298"/>
    </location>
</feature>
<dbReference type="OrthoDB" id="9782700at2"/>
<evidence type="ECO:0000256" key="1">
    <source>
        <dbReference type="ARBA" id="ARBA00022598"/>
    </source>
</evidence>
<reference evidence="7 8" key="1">
    <citation type="submission" date="2019-03" db="EMBL/GenBank/DDBJ databases">
        <title>Genomic Encyclopedia of Type Strains, Phase IV (KMG-IV): sequencing the most valuable type-strain genomes for metagenomic binning, comparative biology and taxonomic classification.</title>
        <authorList>
            <person name="Goeker M."/>
        </authorList>
    </citation>
    <scope>NUCLEOTIDE SEQUENCE [LARGE SCALE GENOMIC DNA]</scope>
    <source>
        <strain evidence="7 8">DSM 13605</strain>
    </source>
</reference>
<accession>A0A4R3MUQ9</accession>
<dbReference type="InterPro" id="IPR012340">
    <property type="entry name" value="NA-bd_OB-fold"/>
</dbReference>
<evidence type="ECO:0000256" key="3">
    <source>
        <dbReference type="ARBA" id="ARBA00022763"/>
    </source>
</evidence>
<dbReference type="NCBIfam" id="NF006592">
    <property type="entry name" value="PRK09125.1"/>
    <property type="match status" value="1"/>
</dbReference>
<keyword evidence="3" id="KW-0227">DNA damage</keyword>
<dbReference type="EMBL" id="SMAP01000013">
    <property type="protein sequence ID" value="TCT20074.1"/>
    <property type="molecule type" value="Genomic_DNA"/>
</dbReference>
<sequence length="298" mass="32453">MHPRPALLALLIATACLAPCPAWSDSLSPAPMLAMRMHDGIDLPAWLVSEKLDGVRARWDGRRLLTRNGDAIDAPGWFTAGWPSQPMDGELWIARGRFQQISDLVRALRMDADGWRQVRFMAFDLPADPGVFGQRAARLRALVAKTAAPHLRAIAQTPVADRAALDARLRAVVAAGGEGLMLHRASAYYRGGRSDDLLKYKPAADAEARVVGYRPGQGKYAGMVGALLVEDAHGRRFALGSGLSDADRQHPPRPGTIVTYRYDGLTAKGTPRFARYLRIRDERPPRGEPAGAPAQGLR</sequence>